<accession>A0A183B8F8</accession>
<evidence type="ECO:0000313" key="3">
    <source>
        <dbReference type="EMBL" id="VDP92765.1"/>
    </source>
</evidence>
<organism evidence="5">
    <name type="scientific">Echinostoma caproni</name>
    <dbReference type="NCBI Taxonomy" id="27848"/>
    <lineage>
        <taxon>Eukaryota</taxon>
        <taxon>Metazoa</taxon>
        <taxon>Spiralia</taxon>
        <taxon>Lophotrochozoa</taxon>
        <taxon>Platyhelminthes</taxon>
        <taxon>Trematoda</taxon>
        <taxon>Digenea</taxon>
        <taxon>Plagiorchiida</taxon>
        <taxon>Echinostomata</taxon>
        <taxon>Echinostomatoidea</taxon>
        <taxon>Echinostomatidae</taxon>
        <taxon>Echinostoma</taxon>
    </lineage>
</organism>
<dbReference type="PANTHER" id="PTHR22872">
    <property type="entry name" value="BTK-BINDING PROTEIN-RELATED"/>
    <property type="match status" value="1"/>
</dbReference>
<feature type="repeat" description="RCC1" evidence="2">
    <location>
        <begin position="33"/>
        <end position="86"/>
    </location>
</feature>
<evidence type="ECO:0000256" key="1">
    <source>
        <dbReference type="ARBA" id="ARBA00022737"/>
    </source>
</evidence>
<name>A0A183B8F8_9TREM</name>
<dbReference type="PRINTS" id="PR00633">
    <property type="entry name" value="RCCNDNSATION"/>
</dbReference>
<evidence type="ECO:0000313" key="4">
    <source>
        <dbReference type="Proteomes" id="UP000272942"/>
    </source>
</evidence>
<reference evidence="3 4" key="2">
    <citation type="submission" date="2018-11" db="EMBL/GenBank/DDBJ databases">
        <authorList>
            <consortium name="Pathogen Informatics"/>
        </authorList>
    </citation>
    <scope>NUCLEOTIDE SEQUENCE [LARGE SCALE GENOMIC DNA]</scope>
    <source>
        <strain evidence="3 4">Egypt</strain>
    </source>
</reference>
<dbReference type="PROSITE" id="PS50012">
    <property type="entry name" value="RCC1_3"/>
    <property type="match status" value="2"/>
</dbReference>
<gene>
    <name evidence="3" type="ORF">ECPE_LOCUS15493</name>
</gene>
<reference evidence="5" key="1">
    <citation type="submission" date="2016-06" db="UniProtKB">
        <authorList>
            <consortium name="WormBaseParasite"/>
        </authorList>
    </citation>
    <scope>IDENTIFICATION</scope>
</reference>
<dbReference type="EMBL" id="UZAN01060772">
    <property type="protein sequence ID" value="VDP92765.1"/>
    <property type="molecule type" value="Genomic_DNA"/>
</dbReference>
<protein>
    <submittedName>
        <fullName evidence="5">E3 ubiquitin-protein ligase HERC4</fullName>
    </submittedName>
</protein>
<dbReference type="InterPro" id="IPR000408">
    <property type="entry name" value="Reg_chr_condens"/>
</dbReference>
<dbReference type="Gene3D" id="2.130.10.30">
    <property type="entry name" value="Regulator of chromosome condensation 1/beta-lactamase-inhibitor protein II"/>
    <property type="match status" value="1"/>
</dbReference>
<sequence>MNPCLLVSSSKELFIISDFYLGLEHSLVLTDTSQVYVFGANIWGQLGLGYRSEEPVSVPHQLLCLSGLPIRCIAAGGHHSVVLTMSGSLFTWGANKHGQLGLGPVETVGPTTNEHYGGRSSIEGAQKHLLWVRLLCLTSTGFLLEDAPLAFTQPNMTYQVVRPFRGDVIAFKPPSNQKYNLIRPVCRNCFTHMDETAIHRSAYQTVPCVWPLHTQATSCSYEQATANKARCGKRPSDIRKTCPNQRSPLSWIRCASEFLVDAFPNTRRLTFKLLTRSLHPTWARLRKYRLSKTTRRRMFSTANSRSHSRKAELIV</sequence>
<feature type="repeat" description="RCC1" evidence="2">
    <location>
        <begin position="87"/>
        <end position="135"/>
    </location>
</feature>
<dbReference type="InterPro" id="IPR051625">
    <property type="entry name" value="Signaling_Regulatory_Domain"/>
</dbReference>
<keyword evidence="4" id="KW-1185">Reference proteome</keyword>
<keyword evidence="1" id="KW-0677">Repeat</keyword>
<dbReference type="Proteomes" id="UP000272942">
    <property type="component" value="Unassembled WGS sequence"/>
</dbReference>
<evidence type="ECO:0000313" key="5">
    <source>
        <dbReference type="WBParaSite" id="ECPE_0001553301-mRNA-1"/>
    </source>
</evidence>
<dbReference type="PROSITE" id="PS00626">
    <property type="entry name" value="RCC1_2"/>
    <property type="match status" value="1"/>
</dbReference>
<dbReference type="AlphaFoldDB" id="A0A183B8F8"/>
<dbReference type="WBParaSite" id="ECPE_0001553301-mRNA-1">
    <property type="protein sequence ID" value="ECPE_0001553301-mRNA-1"/>
    <property type="gene ID" value="ECPE_0001553301"/>
</dbReference>
<evidence type="ECO:0000256" key="2">
    <source>
        <dbReference type="PROSITE-ProRule" id="PRU00235"/>
    </source>
</evidence>
<proteinExistence type="predicted"/>
<dbReference type="OrthoDB" id="8068875at2759"/>
<dbReference type="SUPFAM" id="SSF50985">
    <property type="entry name" value="RCC1/BLIP-II"/>
    <property type="match status" value="1"/>
</dbReference>
<dbReference type="InterPro" id="IPR009091">
    <property type="entry name" value="RCC1/BLIP-II"/>
</dbReference>
<dbReference type="Pfam" id="PF00415">
    <property type="entry name" value="RCC1"/>
    <property type="match status" value="2"/>
</dbReference>